<keyword evidence="7" id="KW-0915">Sodium</keyword>
<protein>
    <submittedName>
        <fullName evidence="14">Uncharacterized protein</fullName>
    </submittedName>
</protein>
<dbReference type="InterPro" id="IPR001873">
    <property type="entry name" value="ENaC"/>
</dbReference>
<dbReference type="Gene3D" id="1.10.287.770">
    <property type="entry name" value="YojJ-like"/>
    <property type="match status" value="1"/>
</dbReference>
<keyword evidence="11 12" id="KW-0407">Ion channel</keyword>
<feature type="transmembrane region" description="Helical" evidence="13">
    <location>
        <begin position="493"/>
        <end position="519"/>
    </location>
</feature>
<evidence type="ECO:0000256" key="2">
    <source>
        <dbReference type="ARBA" id="ARBA00007193"/>
    </source>
</evidence>
<dbReference type="GO" id="GO:0005886">
    <property type="term" value="C:plasma membrane"/>
    <property type="evidence" value="ECO:0007669"/>
    <property type="project" value="TreeGrafter"/>
</dbReference>
<dbReference type="PANTHER" id="PTHR11690">
    <property type="entry name" value="AMILORIDE-SENSITIVE SODIUM CHANNEL-RELATED"/>
    <property type="match status" value="1"/>
</dbReference>
<evidence type="ECO:0000256" key="12">
    <source>
        <dbReference type="RuleBase" id="RU000679"/>
    </source>
</evidence>
<evidence type="ECO:0000313" key="15">
    <source>
        <dbReference type="Proteomes" id="UP000625711"/>
    </source>
</evidence>
<keyword evidence="3 12" id="KW-0813">Transport</keyword>
<reference evidence="14" key="1">
    <citation type="submission" date="2020-08" db="EMBL/GenBank/DDBJ databases">
        <title>Genome sequencing and assembly of the red palm weevil Rhynchophorus ferrugineus.</title>
        <authorList>
            <person name="Dias G.B."/>
            <person name="Bergman C.M."/>
            <person name="Manee M."/>
        </authorList>
    </citation>
    <scope>NUCLEOTIDE SEQUENCE</scope>
    <source>
        <strain evidence="14">AA-2017</strain>
        <tissue evidence="14">Whole larva</tissue>
    </source>
</reference>
<comment type="subcellular location">
    <subcellularLocation>
        <location evidence="1">Membrane</location>
        <topology evidence="1">Multi-pass membrane protein</topology>
    </subcellularLocation>
</comment>
<dbReference type="PANTHER" id="PTHR11690:SF288">
    <property type="entry name" value="AMILORIDE-SENSITIVE NA+ CHANNEL-RELATED"/>
    <property type="match status" value="1"/>
</dbReference>
<dbReference type="PRINTS" id="PR01078">
    <property type="entry name" value="AMINACHANNEL"/>
</dbReference>
<dbReference type="EMBL" id="JAACXV010000276">
    <property type="protein sequence ID" value="KAF7280744.1"/>
    <property type="molecule type" value="Genomic_DNA"/>
</dbReference>
<dbReference type="OrthoDB" id="6021021at2759"/>
<evidence type="ECO:0000256" key="13">
    <source>
        <dbReference type="SAM" id="Phobius"/>
    </source>
</evidence>
<evidence type="ECO:0000256" key="5">
    <source>
        <dbReference type="ARBA" id="ARBA00022692"/>
    </source>
</evidence>
<evidence type="ECO:0000256" key="11">
    <source>
        <dbReference type="ARBA" id="ARBA00023303"/>
    </source>
</evidence>
<evidence type="ECO:0000256" key="1">
    <source>
        <dbReference type="ARBA" id="ARBA00004141"/>
    </source>
</evidence>
<evidence type="ECO:0000313" key="14">
    <source>
        <dbReference type="EMBL" id="KAF7280744.1"/>
    </source>
</evidence>
<keyword evidence="8 12" id="KW-0406">Ion transport</keyword>
<name>A0A834IJ50_RHYFE</name>
<evidence type="ECO:0000256" key="8">
    <source>
        <dbReference type="ARBA" id="ARBA00023065"/>
    </source>
</evidence>
<keyword evidence="15" id="KW-1185">Reference proteome</keyword>
<keyword evidence="6 13" id="KW-1133">Transmembrane helix</keyword>
<keyword evidence="9 13" id="KW-0472">Membrane</keyword>
<gene>
    <name evidence="14" type="ORF">GWI33_005526</name>
</gene>
<dbReference type="Pfam" id="PF00858">
    <property type="entry name" value="ASC"/>
    <property type="match status" value="1"/>
</dbReference>
<dbReference type="GO" id="GO:0015280">
    <property type="term" value="F:ligand-gated sodium channel activity"/>
    <property type="evidence" value="ECO:0007669"/>
    <property type="project" value="TreeGrafter"/>
</dbReference>
<proteinExistence type="inferred from homology"/>
<dbReference type="AlphaFoldDB" id="A0A834IJ50"/>
<evidence type="ECO:0000256" key="6">
    <source>
        <dbReference type="ARBA" id="ARBA00022989"/>
    </source>
</evidence>
<comment type="similarity">
    <text evidence="2 12">Belongs to the amiloride-sensitive sodium channel (TC 1.A.6) family.</text>
</comment>
<evidence type="ECO:0000256" key="3">
    <source>
        <dbReference type="ARBA" id="ARBA00022448"/>
    </source>
</evidence>
<evidence type="ECO:0000256" key="7">
    <source>
        <dbReference type="ARBA" id="ARBA00023053"/>
    </source>
</evidence>
<feature type="transmembrane region" description="Helical" evidence="13">
    <location>
        <begin position="48"/>
        <end position="65"/>
    </location>
</feature>
<dbReference type="Gene3D" id="2.60.470.10">
    <property type="entry name" value="Acid-sensing ion channels like domains"/>
    <property type="match status" value="1"/>
</dbReference>
<evidence type="ECO:0000256" key="4">
    <source>
        <dbReference type="ARBA" id="ARBA00022461"/>
    </source>
</evidence>
<comment type="caution">
    <text evidence="14">The sequence shown here is derived from an EMBL/GenBank/DDBJ whole genome shotgun (WGS) entry which is preliminary data.</text>
</comment>
<keyword evidence="5 12" id="KW-0812">Transmembrane</keyword>
<keyword evidence="4 12" id="KW-0894">Sodium channel</keyword>
<accession>A0A834IJ50</accession>
<evidence type="ECO:0000256" key="9">
    <source>
        <dbReference type="ARBA" id="ARBA00023136"/>
    </source>
</evidence>
<dbReference type="Proteomes" id="UP000625711">
    <property type="component" value="Unassembled WGS sequence"/>
</dbReference>
<evidence type="ECO:0000256" key="10">
    <source>
        <dbReference type="ARBA" id="ARBA00023201"/>
    </source>
</evidence>
<organism evidence="14 15">
    <name type="scientific">Rhynchophorus ferrugineus</name>
    <name type="common">Red palm weevil</name>
    <name type="synonym">Curculio ferrugineus</name>
    <dbReference type="NCBI Taxonomy" id="354439"/>
    <lineage>
        <taxon>Eukaryota</taxon>
        <taxon>Metazoa</taxon>
        <taxon>Ecdysozoa</taxon>
        <taxon>Arthropoda</taxon>
        <taxon>Hexapoda</taxon>
        <taxon>Insecta</taxon>
        <taxon>Pterygota</taxon>
        <taxon>Neoptera</taxon>
        <taxon>Endopterygota</taxon>
        <taxon>Coleoptera</taxon>
        <taxon>Polyphaga</taxon>
        <taxon>Cucujiformia</taxon>
        <taxon>Curculionidae</taxon>
        <taxon>Dryophthorinae</taxon>
        <taxon>Rhynchophorus</taxon>
    </lineage>
</organism>
<keyword evidence="10 12" id="KW-0739">Sodium transport</keyword>
<sequence length="538" mass="62919">MTKAVVSPPKNQPVFCKSFRNYFREYCQCTGVHGFRYFGEKRTRFERIWWFIVFCFVFTACAYLIKEVYHKWERSPVIVSFATSETPIYKIPFPAVTICPESKSKHSVYNHTDIIVKLSRKQKLNRTEETKALYMSLICDLNQLRKLNKAGVNTFSDDFLNFINSARRERYIFECSWMGDNVNCDSLFVPVITDEGICYTFNMLDRSDMFREDVIYYENFLRNPERENLSWTLDDGYGEEEGLKTYPRRASLAGVKNSLQVSLIAWNEDIDYTCKGSLEGFRVMLHTPMRIPTPSQQYFKVPLDEVVLGSIQPVMITTSDTVKVYNPKRRECYFPAERRLRYFKIYTQLNCQLECLTNFTLSLCNCVNFYMPRTGNTKICGAAKKNCMMLAEKWLQTKGLVKKLNELRTKPKNNTDDDDLSVPFCDCMPICTDLTYDVETSQAGWKWQGKWKALHPDQQFKENQIHKSQLTLYFKTSQFVTSKRHELYGPTDFLANFGGLLGLFTGFSVLSLMEIIYFLTVRVCCNIRMYGMWYGPET</sequence>